<gene>
    <name evidence="3" type="ORF">K505DRAFT_414363</name>
</gene>
<reference evidence="3" key="1">
    <citation type="journal article" date="2020" name="Stud. Mycol.">
        <title>101 Dothideomycetes genomes: a test case for predicting lifestyles and emergence of pathogens.</title>
        <authorList>
            <person name="Haridas S."/>
            <person name="Albert R."/>
            <person name="Binder M."/>
            <person name="Bloem J."/>
            <person name="Labutti K."/>
            <person name="Salamov A."/>
            <person name="Andreopoulos B."/>
            <person name="Baker S."/>
            <person name="Barry K."/>
            <person name="Bills G."/>
            <person name="Bluhm B."/>
            <person name="Cannon C."/>
            <person name="Castanera R."/>
            <person name="Culley D."/>
            <person name="Daum C."/>
            <person name="Ezra D."/>
            <person name="Gonzalez J."/>
            <person name="Henrissat B."/>
            <person name="Kuo A."/>
            <person name="Liang C."/>
            <person name="Lipzen A."/>
            <person name="Lutzoni F."/>
            <person name="Magnuson J."/>
            <person name="Mondo S."/>
            <person name="Nolan M."/>
            <person name="Ohm R."/>
            <person name="Pangilinan J."/>
            <person name="Park H.-J."/>
            <person name="Ramirez L."/>
            <person name="Alfaro M."/>
            <person name="Sun H."/>
            <person name="Tritt A."/>
            <person name="Yoshinaga Y."/>
            <person name="Zwiers L.-H."/>
            <person name="Turgeon B."/>
            <person name="Goodwin S."/>
            <person name="Spatafora J."/>
            <person name="Crous P."/>
            <person name="Grigoriev I."/>
        </authorList>
    </citation>
    <scope>NUCLEOTIDE SEQUENCE</scope>
    <source>
        <strain evidence="3">CBS 109.77</strain>
    </source>
</reference>
<evidence type="ECO:0000313" key="3">
    <source>
        <dbReference type="EMBL" id="KAF2798423.1"/>
    </source>
</evidence>
<accession>A0A6A6XQJ7</accession>
<keyword evidence="4" id="KW-1185">Reference proteome</keyword>
<evidence type="ECO:0000256" key="1">
    <source>
        <dbReference type="ARBA" id="ARBA00023242"/>
    </source>
</evidence>
<dbReference type="GO" id="GO:0000981">
    <property type="term" value="F:DNA-binding transcription factor activity, RNA polymerase II-specific"/>
    <property type="evidence" value="ECO:0007669"/>
    <property type="project" value="InterPro"/>
</dbReference>
<dbReference type="Gene3D" id="4.10.240.10">
    <property type="entry name" value="Zn(2)-C6 fungal-type DNA-binding domain"/>
    <property type="match status" value="1"/>
</dbReference>
<feature type="domain" description="Zn(2)-C6 fungal-type" evidence="2">
    <location>
        <begin position="10"/>
        <end position="38"/>
    </location>
</feature>
<dbReference type="SUPFAM" id="SSF57701">
    <property type="entry name" value="Zn2/Cys6 DNA-binding domain"/>
    <property type="match status" value="1"/>
</dbReference>
<dbReference type="PROSITE" id="PS50048">
    <property type="entry name" value="ZN2_CY6_FUNGAL_2"/>
    <property type="match status" value="1"/>
</dbReference>
<dbReference type="EMBL" id="MU001784">
    <property type="protein sequence ID" value="KAF2798423.1"/>
    <property type="molecule type" value="Genomic_DNA"/>
</dbReference>
<keyword evidence="1" id="KW-0539">Nucleus</keyword>
<evidence type="ECO:0000313" key="4">
    <source>
        <dbReference type="Proteomes" id="UP000799757"/>
    </source>
</evidence>
<organism evidence="3 4">
    <name type="scientific">Melanomma pulvis-pyrius CBS 109.77</name>
    <dbReference type="NCBI Taxonomy" id="1314802"/>
    <lineage>
        <taxon>Eukaryota</taxon>
        <taxon>Fungi</taxon>
        <taxon>Dikarya</taxon>
        <taxon>Ascomycota</taxon>
        <taxon>Pezizomycotina</taxon>
        <taxon>Dothideomycetes</taxon>
        <taxon>Pleosporomycetidae</taxon>
        <taxon>Pleosporales</taxon>
        <taxon>Melanommataceae</taxon>
        <taxon>Melanomma</taxon>
    </lineage>
</organism>
<protein>
    <recommendedName>
        <fullName evidence="2">Zn(2)-C6 fungal-type domain-containing protein</fullName>
    </recommendedName>
</protein>
<proteinExistence type="predicted"/>
<dbReference type="Pfam" id="PF11951">
    <property type="entry name" value="Fungal_trans_2"/>
    <property type="match status" value="1"/>
</dbReference>
<name>A0A6A6XQJ7_9PLEO</name>
<dbReference type="InterPro" id="IPR036864">
    <property type="entry name" value="Zn2-C6_fun-type_DNA-bd_sf"/>
</dbReference>
<dbReference type="PROSITE" id="PS00463">
    <property type="entry name" value="ZN2_CY6_FUNGAL_1"/>
    <property type="match status" value="1"/>
</dbReference>
<dbReference type="OrthoDB" id="5429770at2759"/>
<dbReference type="Proteomes" id="UP000799757">
    <property type="component" value="Unassembled WGS sequence"/>
</dbReference>
<dbReference type="AlphaFoldDB" id="A0A6A6XQJ7"/>
<sequence>MVFYGAISKGCERCRKRKIRCDQRKPSCFKCEKLGTQCPGYRKLDQIVFRDETKRITRKIHQSEQSFSTLTPDTLPNYSRLPASSELTFGSTSFEWSLPPLDIYYPLSHSVDELGANFFFAKYTSNEAPFSGEYYDWLIQSYYSDCRVLRTAIEAVGMAGIANVSHTPHILSKSKIQYCKALNAMKRALDDPIDAISDTTFMAVILLGQFETVNFETWDRYEYWAAHVHGAMVLLELRGKEQFTRQRGGLLFVLIRSQILIACLHQHVCVPPALVRMTYSFQTSAIRREWQHRNFASPGSICGISFRIVNLMAAVKNGNVTDSVVIREIALQLDSDLMAWKAVVSQNWRYYTIDTSEATSGVEYFEGKRHVYPNLWVVEIWNSWRTLRILVNQIILQNEARTDGGNITAPSIIHQLSTDICISASSLKNTPRIVSLIRPLYAVALQEFNTSSLRCFAAEQLRWIGAEMGIRQASLLADTVFESILESTRNSAFRPRNLAIPLIPFF</sequence>
<dbReference type="Pfam" id="PF00172">
    <property type="entry name" value="Zn_clus"/>
    <property type="match status" value="1"/>
</dbReference>
<dbReference type="InterPro" id="IPR021858">
    <property type="entry name" value="Fun_TF"/>
</dbReference>
<dbReference type="InterPro" id="IPR001138">
    <property type="entry name" value="Zn2Cys6_DnaBD"/>
</dbReference>
<evidence type="ECO:0000259" key="2">
    <source>
        <dbReference type="PROSITE" id="PS50048"/>
    </source>
</evidence>
<dbReference type="GO" id="GO:0008270">
    <property type="term" value="F:zinc ion binding"/>
    <property type="evidence" value="ECO:0007669"/>
    <property type="project" value="InterPro"/>
</dbReference>
<dbReference type="CDD" id="cd00067">
    <property type="entry name" value="GAL4"/>
    <property type="match status" value="1"/>
</dbReference>
<dbReference type="SMART" id="SM00066">
    <property type="entry name" value="GAL4"/>
    <property type="match status" value="1"/>
</dbReference>
<dbReference type="InterPro" id="IPR053175">
    <property type="entry name" value="DHMBA_Reg_Transcription_Factor"/>
</dbReference>
<dbReference type="PANTHER" id="PTHR38791">
    <property type="entry name" value="ZN(II)2CYS6 TRANSCRIPTION FACTOR (EUROFUNG)-RELATED-RELATED"/>
    <property type="match status" value="1"/>
</dbReference>